<keyword evidence="3" id="KW-1185">Reference proteome</keyword>
<accession>A0AAQ4EII2</accession>
<name>A0AAQ4EII2_AMBAM</name>
<dbReference type="Gene3D" id="3.20.20.80">
    <property type="entry name" value="Glycosidases"/>
    <property type="match status" value="1"/>
</dbReference>
<dbReference type="Proteomes" id="UP001321473">
    <property type="component" value="Unassembled WGS sequence"/>
</dbReference>
<feature type="domain" description="GH18" evidence="1">
    <location>
        <begin position="84"/>
        <end position="255"/>
    </location>
</feature>
<comment type="caution">
    <text evidence="2">The sequence shown here is derived from an EMBL/GenBank/DDBJ whole genome shotgun (WGS) entry which is preliminary data.</text>
</comment>
<proteinExistence type="predicted"/>
<evidence type="ECO:0000313" key="3">
    <source>
        <dbReference type="Proteomes" id="UP001321473"/>
    </source>
</evidence>
<dbReference type="InterPro" id="IPR017853">
    <property type="entry name" value="GH"/>
</dbReference>
<dbReference type="AlphaFoldDB" id="A0AAQ4EII2"/>
<dbReference type="GO" id="GO:0005975">
    <property type="term" value="P:carbohydrate metabolic process"/>
    <property type="evidence" value="ECO:0007669"/>
    <property type="project" value="InterPro"/>
</dbReference>
<dbReference type="InterPro" id="IPR001223">
    <property type="entry name" value="Glyco_hydro18_cat"/>
</dbReference>
<organism evidence="2 3">
    <name type="scientific">Amblyomma americanum</name>
    <name type="common">Lone star tick</name>
    <dbReference type="NCBI Taxonomy" id="6943"/>
    <lineage>
        <taxon>Eukaryota</taxon>
        <taxon>Metazoa</taxon>
        <taxon>Ecdysozoa</taxon>
        <taxon>Arthropoda</taxon>
        <taxon>Chelicerata</taxon>
        <taxon>Arachnida</taxon>
        <taxon>Acari</taxon>
        <taxon>Parasitiformes</taxon>
        <taxon>Ixodida</taxon>
        <taxon>Ixodoidea</taxon>
        <taxon>Ixodidae</taxon>
        <taxon>Amblyomminae</taxon>
        <taxon>Amblyomma</taxon>
    </lineage>
</organism>
<dbReference type="Pfam" id="PF00704">
    <property type="entry name" value="Glyco_hydro_18"/>
    <property type="match status" value="1"/>
</dbReference>
<dbReference type="SUPFAM" id="SSF51445">
    <property type="entry name" value="(Trans)glycosidases"/>
    <property type="match status" value="1"/>
</dbReference>
<gene>
    <name evidence="2" type="ORF">V5799_010991</name>
</gene>
<sequence length="306" mass="34528">MRVPDGAGAACARSSRNFMHVMSGGAATVQEQLYDDASDRDPTCAEPVYGPGDTAGGVDTSERTYTNSSAIQYRKLLCVLDSRYFSVKRTYVLQRLPTAYCSEFIYYALYVTSTGSLEGKRHALDTDALTRMAALNLERRHRGQKIRMHVTIGGSRRDSPSFVRMLQRHEVRDGVVKHLVASRGDLYDGVNIHWDRPGDSCDQAFTPTFFRALIEELYRNKIAVLLTVPPVLELVRKFWLVNVMRYLDHLVVTTHMLRRKGILDCTGRREFAAASYHAIRKHVLRETSNPVEAAKVAYSIAVRSHV</sequence>
<reference evidence="2 3" key="1">
    <citation type="journal article" date="2023" name="Arcadia Sci">
        <title>De novo assembly of a long-read Amblyomma americanum tick genome.</title>
        <authorList>
            <person name="Chou S."/>
            <person name="Poskanzer K.E."/>
            <person name="Rollins M."/>
            <person name="Thuy-Boun P.S."/>
        </authorList>
    </citation>
    <scope>NUCLEOTIDE SEQUENCE [LARGE SCALE GENOMIC DNA]</scope>
    <source>
        <strain evidence="2">F_SG_1</strain>
        <tissue evidence="2">Salivary glands</tissue>
    </source>
</reference>
<protein>
    <recommendedName>
        <fullName evidence="1">GH18 domain-containing protein</fullName>
    </recommendedName>
</protein>
<dbReference type="EMBL" id="JARKHS020015377">
    <property type="protein sequence ID" value="KAK8774458.1"/>
    <property type="molecule type" value="Genomic_DNA"/>
</dbReference>
<evidence type="ECO:0000313" key="2">
    <source>
        <dbReference type="EMBL" id="KAK8774458.1"/>
    </source>
</evidence>
<evidence type="ECO:0000259" key="1">
    <source>
        <dbReference type="Pfam" id="PF00704"/>
    </source>
</evidence>